<sequence length="245" mass="25532">MEREQLHAALRQQKARGLSVWDRFQVETCGFGLVAAAAMTMRHLSLHRPSRVVLAGIAGSLGPECKVGSAYWFGSVVCDGIGVGEADSFQSAATLGWNQLDGGTCGAPIADRLDLVLPVRARPVHARAGRAELGLVSRCAASANRPAAMTVRRRVTPTHASGGTDPVAAFSYAAEDMEGFAVALACQIAGVPVSIVRGISNEAGDRNHAGWQIDSAIAGIAESLIEYAHLAPLVRGEPRGNTGPG</sequence>
<organism evidence="3 4">
    <name type="scientific">Allorhodopirellula solitaria</name>
    <dbReference type="NCBI Taxonomy" id="2527987"/>
    <lineage>
        <taxon>Bacteria</taxon>
        <taxon>Pseudomonadati</taxon>
        <taxon>Planctomycetota</taxon>
        <taxon>Planctomycetia</taxon>
        <taxon>Pirellulales</taxon>
        <taxon>Pirellulaceae</taxon>
        <taxon>Allorhodopirellula</taxon>
    </lineage>
</organism>
<dbReference type="Proteomes" id="UP000318053">
    <property type="component" value="Unassembled WGS sequence"/>
</dbReference>
<feature type="domain" description="Nucleoside phosphorylase" evidence="2">
    <location>
        <begin position="173"/>
        <end position="213"/>
    </location>
</feature>
<dbReference type="GO" id="GO:0008930">
    <property type="term" value="F:methylthioadenosine nucleosidase activity"/>
    <property type="evidence" value="ECO:0007669"/>
    <property type="project" value="TreeGrafter"/>
</dbReference>
<evidence type="ECO:0000313" key="3">
    <source>
        <dbReference type="EMBL" id="TWT75330.1"/>
    </source>
</evidence>
<dbReference type="NCBIfam" id="TIGR03664">
    <property type="entry name" value="fut_nucase"/>
    <property type="match status" value="1"/>
</dbReference>
<keyword evidence="4" id="KW-1185">Reference proteome</keyword>
<protein>
    <recommendedName>
        <fullName evidence="1">Futalosine hydrolase</fullName>
        <ecNumber evidence="1">3.2.2.26</ecNumber>
    </recommendedName>
</protein>
<dbReference type="PANTHER" id="PTHR46832:SF2">
    <property type="entry name" value="FUTALOSINE HYDROLASE"/>
    <property type="match status" value="1"/>
</dbReference>
<dbReference type="EMBL" id="SJPK01000001">
    <property type="protein sequence ID" value="TWT75330.1"/>
    <property type="molecule type" value="Genomic_DNA"/>
</dbReference>
<accession>A0A5C5YKA3</accession>
<dbReference type="Pfam" id="PF01048">
    <property type="entry name" value="PNP_UDP_1"/>
    <property type="match status" value="1"/>
</dbReference>
<dbReference type="GO" id="GO:0009234">
    <property type="term" value="P:menaquinone biosynthetic process"/>
    <property type="evidence" value="ECO:0007669"/>
    <property type="project" value="UniProtKB-UniRule"/>
</dbReference>
<reference evidence="3 4" key="1">
    <citation type="submission" date="2019-02" db="EMBL/GenBank/DDBJ databases">
        <title>Deep-cultivation of Planctomycetes and their phenomic and genomic characterization uncovers novel biology.</title>
        <authorList>
            <person name="Wiegand S."/>
            <person name="Jogler M."/>
            <person name="Boedeker C."/>
            <person name="Pinto D."/>
            <person name="Vollmers J."/>
            <person name="Rivas-Marin E."/>
            <person name="Kohn T."/>
            <person name="Peeters S.H."/>
            <person name="Heuer A."/>
            <person name="Rast P."/>
            <person name="Oberbeckmann S."/>
            <person name="Bunk B."/>
            <person name="Jeske O."/>
            <person name="Meyerdierks A."/>
            <person name="Storesund J.E."/>
            <person name="Kallscheuer N."/>
            <person name="Luecker S."/>
            <person name="Lage O.M."/>
            <person name="Pohl T."/>
            <person name="Merkel B.J."/>
            <person name="Hornburger P."/>
            <person name="Mueller R.-W."/>
            <person name="Bruemmer F."/>
            <person name="Labrenz M."/>
            <person name="Spormann A.M."/>
            <person name="Op Den Camp H."/>
            <person name="Overmann J."/>
            <person name="Amann R."/>
            <person name="Jetten M.S.M."/>
            <person name="Mascher T."/>
            <person name="Medema M.H."/>
            <person name="Devos D.P."/>
            <person name="Kaster A.-K."/>
            <person name="Ovreas L."/>
            <person name="Rohde M."/>
            <person name="Galperin M.Y."/>
            <person name="Jogler C."/>
        </authorList>
    </citation>
    <scope>NUCLEOTIDE SEQUENCE [LARGE SCALE GENOMIC DNA]</scope>
    <source>
        <strain evidence="3 4">CA85</strain>
    </source>
</reference>
<dbReference type="GO" id="GO:0019284">
    <property type="term" value="P:L-methionine salvage from S-adenosylmethionine"/>
    <property type="evidence" value="ECO:0007669"/>
    <property type="project" value="TreeGrafter"/>
</dbReference>
<evidence type="ECO:0000259" key="2">
    <source>
        <dbReference type="Pfam" id="PF01048"/>
    </source>
</evidence>
<dbReference type="GO" id="GO:0009116">
    <property type="term" value="P:nucleoside metabolic process"/>
    <property type="evidence" value="ECO:0007669"/>
    <property type="project" value="InterPro"/>
</dbReference>
<evidence type="ECO:0000256" key="1">
    <source>
        <dbReference type="NCBIfam" id="TIGR03664"/>
    </source>
</evidence>
<dbReference type="EC" id="3.2.2.26" evidence="1"/>
<name>A0A5C5YKA3_9BACT</name>
<comment type="caution">
    <text evidence="3">The sequence shown here is derived from an EMBL/GenBank/DDBJ whole genome shotgun (WGS) entry which is preliminary data.</text>
</comment>
<keyword evidence="3" id="KW-0378">Hydrolase</keyword>
<dbReference type="InterPro" id="IPR035994">
    <property type="entry name" value="Nucleoside_phosphorylase_sf"/>
</dbReference>
<dbReference type="GO" id="GO:0008782">
    <property type="term" value="F:adenosylhomocysteine nucleosidase activity"/>
    <property type="evidence" value="ECO:0007669"/>
    <property type="project" value="TreeGrafter"/>
</dbReference>
<dbReference type="GO" id="GO:0005829">
    <property type="term" value="C:cytosol"/>
    <property type="evidence" value="ECO:0007669"/>
    <property type="project" value="TreeGrafter"/>
</dbReference>
<keyword evidence="3" id="KW-0326">Glycosidase</keyword>
<dbReference type="PANTHER" id="PTHR46832">
    <property type="entry name" value="5'-METHYLTHIOADENOSINE/S-ADENOSYLHOMOCYSTEINE NUCLEOSIDASE"/>
    <property type="match status" value="1"/>
</dbReference>
<dbReference type="AlphaFoldDB" id="A0A5C5YKA3"/>
<dbReference type="Gene3D" id="3.40.50.1580">
    <property type="entry name" value="Nucleoside phosphorylase domain"/>
    <property type="match status" value="1"/>
</dbReference>
<proteinExistence type="predicted"/>
<dbReference type="InterPro" id="IPR000845">
    <property type="entry name" value="Nucleoside_phosphorylase_d"/>
</dbReference>
<dbReference type="InterPro" id="IPR019963">
    <property type="entry name" value="FL_hydrolase_MqnB"/>
</dbReference>
<gene>
    <name evidence="3" type="primary">mqnB</name>
    <name evidence="3" type="ORF">CA85_06210</name>
</gene>
<dbReference type="SUPFAM" id="SSF53167">
    <property type="entry name" value="Purine and uridine phosphorylases"/>
    <property type="match status" value="1"/>
</dbReference>
<evidence type="ECO:0000313" key="4">
    <source>
        <dbReference type="Proteomes" id="UP000318053"/>
    </source>
</evidence>